<evidence type="ECO:0000256" key="5">
    <source>
        <dbReference type="ARBA" id="ARBA00023136"/>
    </source>
</evidence>
<dbReference type="AlphaFoldDB" id="F6Y744"/>
<reference evidence="7" key="3">
    <citation type="submission" date="2025-09" db="UniProtKB">
        <authorList>
            <consortium name="Ensembl"/>
        </authorList>
    </citation>
    <scope>IDENTIFICATION</scope>
    <source>
        <strain evidence="7">Thoroughbred</strain>
    </source>
</reference>
<dbReference type="InParanoid" id="F6Y744"/>
<organism evidence="7 8">
    <name type="scientific">Equus caballus</name>
    <name type="common">Horse</name>
    <dbReference type="NCBI Taxonomy" id="9796"/>
    <lineage>
        <taxon>Eukaryota</taxon>
        <taxon>Metazoa</taxon>
        <taxon>Chordata</taxon>
        <taxon>Craniata</taxon>
        <taxon>Vertebrata</taxon>
        <taxon>Euteleostomi</taxon>
        <taxon>Mammalia</taxon>
        <taxon>Eutheria</taxon>
        <taxon>Laurasiatheria</taxon>
        <taxon>Perissodactyla</taxon>
        <taxon>Equidae</taxon>
        <taxon>Equus</taxon>
    </lineage>
</organism>
<keyword evidence="8" id="KW-1185">Reference proteome</keyword>
<evidence type="ECO:0000256" key="6">
    <source>
        <dbReference type="SAM" id="MobiDB-lite"/>
    </source>
</evidence>
<dbReference type="GO" id="GO:0016020">
    <property type="term" value="C:membrane"/>
    <property type="evidence" value="ECO:0007669"/>
    <property type="project" value="UniProtKB-SubCell"/>
</dbReference>
<evidence type="ECO:0000313" key="7">
    <source>
        <dbReference type="Ensembl" id="ENSECAP00000007240.3"/>
    </source>
</evidence>
<evidence type="ECO:0000313" key="8">
    <source>
        <dbReference type="Proteomes" id="UP000002281"/>
    </source>
</evidence>
<dbReference type="VGNC" id="VGNC:23225">
    <property type="gene designation" value="SLC45A3"/>
</dbReference>
<dbReference type="SUPFAM" id="SSF103473">
    <property type="entry name" value="MFS general substrate transporter"/>
    <property type="match status" value="1"/>
</dbReference>
<reference evidence="7" key="2">
    <citation type="submission" date="2025-08" db="UniProtKB">
        <authorList>
            <consortium name="Ensembl"/>
        </authorList>
    </citation>
    <scope>IDENTIFICATION</scope>
    <source>
        <strain evidence="7">Thoroughbred</strain>
    </source>
</reference>
<feature type="region of interest" description="Disordered" evidence="6">
    <location>
        <begin position="255"/>
        <end position="276"/>
    </location>
</feature>
<dbReference type="InterPro" id="IPR036259">
    <property type="entry name" value="MFS_trans_sf"/>
</dbReference>
<accession>F6Y744</accession>
<dbReference type="GeneTree" id="ENSGT00950000182914"/>
<evidence type="ECO:0000256" key="4">
    <source>
        <dbReference type="ARBA" id="ARBA00022989"/>
    </source>
</evidence>
<dbReference type="Gene3D" id="1.20.1250.20">
    <property type="entry name" value="MFS general substrate transporter like domains"/>
    <property type="match status" value="1"/>
</dbReference>
<keyword evidence="3" id="KW-0812">Transmembrane</keyword>
<dbReference type="HOGENOM" id="CLU_015081_2_2_1"/>
<dbReference type="Ensembl" id="ENSECAT00000009501.4">
    <property type="protein sequence ID" value="ENSECAP00000007240.3"/>
    <property type="gene ID" value="ENSECAG00000009273.4"/>
</dbReference>
<feature type="region of interest" description="Disordered" evidence="6">
    <location>
        <begin position="99"/>
        <end position="126"/>
    </location>
</feature>
<dbReference type="FunCoup" id="F6Y744">
    <property type="interactions" value="20"/>
</dbReference>
<keyword evidence="4" id="KW-1133">Transmembrane helix</keyword>
<evidence type="ECO:0000313" key="9">
    <source>
        <dbReference type="VGNC" id="VGNC:23225"/>
    </source>
</evidence>
<dbReference type="ExpressionAtlas" id="F6Y744">
    <property type="expression patterns" value="baseline"/>
</dbReference>
<dbReference type="PANTHER" id="PTHR19432">
    <property type="entry name" value="SUGAR TRANSPORTER"/>
    <property type="match status" value="1"/>
</dbReference>
<gene>
    <name evidence="9" type="primary">SLC45A3</name>
</gene>
<dbReference type="Proteomes" id="UP000002281">
    <property type="component" value="Chromosome 5"/>
</dbReference>
<reference evidence="7 8" key="1">
    <citation type="journal article" date="2009" name="Science">
        <title>Genome sequence, comparative analysis, and population genetics of the domestic horse.</title>
        <authorList>
            <consortium name="Broad Institute Genome Sequencing Platform"/>
            <consortium name="Broad Institute Whole Genome Assembly Team"/>
            <person name="Wade C.M."/>
            <person name="Giulotto E."/>
            <person name="Sigurdsson S."/>
            <person name="Zoli M."/>
            <person name="Gnerre S."/>
            <person name="Imsland F."/>
            <person name="Lear T.L."/>
            <person name="Adelson D.L."/>
            <person name="Bailey E."/>
            <person name="Bellone R.R."/>
            <person name="Bloecker H."/>
            <person name="Distl O."/>
            <person name="Edgar R.C."/>
            <person name="Garber M."/>
            <person name="Leeb T."/>
            <person name="Mauceli E."/>
            <person name="MacLeod J.N."/>
            <person name="Penedo M.C.T."/>
            <person name="Raison J.M."/>
            <person name="Sharpe T."/>
            <person name="Vogel J."/>
            <person name="Andersson L."/>
            <person name="Antczak D.F."/>
            <person name="Biagi T."/>
            <person name="Binns M.M."/>
            <person name="Chowdhary B.P."/>
            <person name="Coleman S.J."/>
            <person name="Della Valle G."/>
            <person name="Fryc S."/>
            <person name="Guerin G."/>
            <person name="Hasegawa T."/>
            <person name="Hill E.W."/>
            <person name="Jurka J."/>
            <person name="Kiialainen A."/>
            <person name="Lindgren G."/>
            <person name="Liu J."/>
            <person name="Magnani E."/>
            <person name="Mickelson J.R."/>
            <person name="Murray J."/>
            <person name="Nergadze S.G."/>
            <person name="Onofrio R."/>
            <person name="Pedroni S."/>
            <person name="Piras M.F."/>
            <person name="Raudsepp T."/>
            <person name="Rocchi M."/>
            <person name="Roeed K.H."/>
            <person name="Ryder O.A."/>
            <person name="Searle S."/>
            <person name="Skow L."/>
            <person name="Swinburne J.E."/>
            <person name="Syvaenen A.C."/>
            <person name="Tozaki T."/>
            <person name="Valberg S.J."/>
            <person name="Vaudin M."/>
            <person name="White J.R."/>
            <person name="Zody M.C."/>
            <person name="Lander E.S."/>
            <person name="Lindblad-Toh K."/>
        </authorList>
    </citation>
    <scope>NUCLEOTIDE SEQUENCE [LARGE SCALE GENOMIC DNA]</scope>
    <source>
        <strain evidence="7 8">Thoroughbred</strain>
    </source>
</reference>
<keyword evidence="2" id="KW-0813">Transport</keyword>
<proteinExistence type="predicted"/>
<dbReference type="PANTHER" id="PTHR19432:SF37">
    <property type="entry name" value="SOLUTE CARRIER FAMILY 45 MEMBER 3"/>
    <property type="match status" value="1"/>
</dbReference>
<name>F6Y744_HORSE</name>
<evidence type="ECO:0000256" key="1">
    <source>
        <dbReference type="ARBA" id="ARBA00004141"/>
    </source>
</evidence>
<comment type="subcellular location">
    <subcellularLocation>
        <location evidence="1">Membrane</location>
        <topology evidence="1">Multi-pass membrane protein</topology>
    </subcellularLocation>
</comment>
<dbReference type="Bgee" id="ENSECAG00000009273">
    <property type="expression patterns" value="Expressed in spinal cord and 17 other cell types or tissues"/>
</dbReference>
<evidence type="ECO:0000256" key="2">
    <source>
        <dbReference type="ARBA" id="ARBA00022448"/>
    </source>
</evidence>
<dbReference type="PaxDb" id="9796-ENSECAP00000007240"/>
<dbReference type="STRING" id="9796.ENSECAP00000007240"/>
<protein>
    <submittedName>
        <fullName evidence="7">Solute carrier family 45 member 3</fullName>
    </submittedName>
</protein>
<keyword evidence="5" id="KW-0472">Membrane</keyword>
<sequence>MGSLGLFLQCAISLLFSLVMDRLVQRFGTRAVYLASVVAFPVAAGATCLSRSVAVVTASAALTGFTFSALQILPYTLASLYHREKQVFLPKYRGDAGGGASEDSLMTSFPPGPKPGSPFPSGHMGAGGSGLLPSPPALCGASACDVSMRMVGKDPERSNCLQLPSHWNPVSAASVPSTTSRWSHRPALCCPLVLGRRGATPWIGEFFWECGGEGGGGKSAEGKGVGHFPSQRAHSVTKEMEQAPIINYSNRNAPVGAGEDSNTAVPRIPPFPTFTLPPGSGQVPSLPCLATSLPPPNLSG</sequence>
<evidence type="ECO:0000256" key="3">
    <source>
        <dbReference type="ARBA" id="ARBA00022692"/>
    </source>
</evidence>